<reference evidence="2" key="1">
    <citation type="submission" date="2020-10" db="EMBL/GenBank/DDBJ databases">
        <title>Connecting structure to function with the recovery of over 1000 high-quality activated sludge metagenome-assembled genomes encoding full-length rRNA genes using long-read sequencing.</title>
        <authorList>
            <person name="Singleton C.M."/>
            <person name="Petriglieri F."/>
            <person name="Kristensen J.M."/>
            <person name="Kirkegaard R.H."/>
            <person name="Michaelsen T.Y."/>
            <person name="Andersen M.H."/>
            <person name="Karst S.M."/>
            <person name="Dueholm M.S."/>
            <person name="Nielsen P.H."/>
            <person name="Albertsen M."/>
        </authorList>
    </citation>
    <scope>NUCLEOTIDE SEQUENCE</scope>
    <source>
        <strain evidence="2">Hirt_18-Q3-R61-65_BATAC.395</strain>
    </source>
</reference>
<proteinExistence type="predicted"/>
<dbReference type="Gene3D" id="3.90.10.10">
    <property type="entry name" value="Cytochrome C3"/>
    <property type="match status" value="1"/>
</dbReference>
<comment type="caution">
    <text evidence="2">The sequence shown here is derived from an EMBL/GenBank/DDBJ whole genome shotgun (WGS) entry which is preliminary data.</text>
</comment>
<sequence>MLSCSRIGDFDTAPAFSGNPPPDHLRATYSPLHFQPAIATATDEQCLACHREVLDDRVRKASPAGVQAATAQAWYQQVSTYAGEQDTFHRRHLVTPMAKQLMRLSCNTCHEGHDPREEAPGAAADAPRDSGAFTLRKQVNPETTCLKCHGQMDWKVMGLPGPWAEIKEQMGNSCVACHAVIRTNRHEVSYLDARAIEAAGQENADVCYGCHGGRAWYRIPYPYARHPWPDMSPPPDALKNRPTHSEPRFDKAATLNRYLQPKP</sequence>
<dbReference type="SUPFAM" id="SSF48695">
    <property type="entry name" value="Multiheme cytochromes"/>
    <property type="match status" value="1"/>
</dbReference>
<dbReference type="Proteomes" id="UP000886689">
    <property type="component" value="Unassembled WGS sequence"/>
</dbReference>
<evidence type="ECO:0000313" key="2">
    <source>
        <dbReference type="EMBL" id="MBK8524566.1"/>
    </source>
</evidence>
<evidence type="ECO:0008006" key="4">
    <source>
        <dbReference type="Google" id="ProtNLM"/>
    </source>
</evidence>
<name>A0A9D7K2G6_9PROT</name>
<gene>
    <name evidence="2" type="ORF">IPL58_10915</name>
</gene>
<evidence type="ECO:0000313" key="3">
    <source>
        <dbReference type="Proteomes" id="UP000886689"/>
    </source>
</evidence>
<evidence type="ECO:0000256" key="1">
    <source>
        <dbReference type="SAM" id="MobiDB-lite"/>
    </source>
</evidence>
<organism evidence="2 3">
    <name type="scientific">Candidatus Proximibacter danicus</name>
    <dbReference type="NCBI Taxonomy" id="2954365"/>
    <lineage>
        <taxon>Bacteria</taxon>
        <taxon>Pseudomonadati</taxon>
        <taxon>Pseudomonadota</taxon>
        <taxon>Betaproteobacteria</taxon>
        <taxon>Candidatus Proximibacter</taxon>
    </lineage>
</organism>
<accession>A0A9D7K2G6</accession>
<dbReference type="EMBL" id="JADJUC010000011">
    <property type="protein sequence ID" value="MBK8524566.1"/>
    <property type="molecule type" value="Genomic_DNA"/>
</dbReference>
<feature type="region of interest" description="Disordered" evidence="1">
    <location>
        <begin position="232"/>
        <end position="263"/>
    </location>
</feature>
<dbReference type="InterPro" id="IPR036280">
    <property type="entry name" value="Multihaem_cyt_sf"/>
</dbReference>
<protein>
    <recommendedName>
        <fullName evidence="4">Doubled CXXCH motif domain-containing protein</fullName>
    </recommendedName>
</protein>
<dbReference type="AlphaFoldDB" id="A0A9D7K2G6"/>